<evidence type="ECO:0000256" key="4">
    <source>
        <dbReference type="ARBA" id="ARBA00022519"/>
    </source>
</evidence>
<dbReference type="PANTHER" id="PTHR30024:SF43">
    <property type="entry name" value="BLL4572 PROTEIN"/>
    <property type="match status" value="1"/>
</dbReference>
<keyword evidence="2" id="KW-0813">Transport</keyword>
<evidence type="ECO:0000313" key="7">
    <source>
        <dbReference type="Proteomes" id="UP000038011"/>
    </source>
</evidence>
<dbReference type="EMBL" id="JXMU01000005">
    <property type="protein sequence ID" value="KPB02012.1"/>
    <property type="molecule type" value="Genomic_DNA"/>
</dbReference>
<name>A0A0N0E871_9HYPH</name>
<dbReference type="Proteomes" id="UP000038011">
    <property type="component" value="Unassembled WGS sequence"/>
</dbReference>
<dbReference type="OrthoDB" id="570524at2"/>
<keyword evidence="5" id="KW-0472">Membrane</keyword>
<evidence type="ECO:0000313" key="6">
    <source>
        <dbReference type="EMBL" id="KPB02012.1"/>
    </source>
</evidence>
<dbReference type="Gene3D" id="3.40.190.10">
    <property type="entry name" value="Periplasmic binding protein-like II"/>
    <property type="match status" value="2"/>
</dbReference>
<dbReference type="InterPro" id="IPR044527">
    <property type="entry name" value="NrtA/CpmA_ABC-bd_dom"/>
</dbReference>
<evidence type="ECO:0000256" key="2">
    <source>
        <dbReference type="ARBA" id="ARBA00022448"/>
    </source>
</evidence>
<proteinExistence type="predicted"/>
<evidence type="ECO:0000256" key="5">
    <source>
        <dbReference type="ARBA" id="ARBA00023136"/>
    </source>
</evidence>
<protein>
    <submittedName>
        <fullName evidence="6">Nitrate transporter</fullName>
    </submittedName>
</protein>
<keyword evidence="3" id="KW-1003">Cell membrane</keyword>
<dbReference type="STRING" id="1514904.SU32_04370"/>
<dbReference type="RefSeq" id="WP_053998133.1">
    <property type="nucleotide sequence ID" value="NZ_JXMU01000005.1"/>
</dbReference>
<dbReference type="CDD" id="cd13553">
    <property type="entry name" value="PBP2_NrtA_CpmA_like"/>
    <property type="match status" value="1"/>
</dbReference>
<sequence>MIELTAGFMPLTDCAILIIAKEQGFAEAEGISLDLVRESSWANMRDRLSIGQFDIAHSLAPMPLAANLGLTPFDAKLIAPMALGLGGNAITVSNTVFDAMRVAGAFSITDAAAAGSALGAVVNERAGVQGKRLQFGVVHPFSVHNYELRYWLSASGIRPDIDVDIVVLPPQLMADALAAGQVDGYCVGEPWNSVAVARNVAKIVTVKAAIWSSSPEKVLAMRETWAGENRDVVGRLLSSLYAAAQWCADAENSPVLAEILARREYLNQDVTLLEPALTGSILSGAKLGNDLPFFEPYARAATFPWQSHALWLYTQMVRWGHVVHEAGNIKIAAESFRPDIYRESLSASGAAVPTANSKVEGALAEMTAVGVSARTLFLGPDGFFDRKVFDPDEIEVYISAQK</sequence>
<accession>A0A0N0E871</accession>
<dbReference type="PATRIC" id="fig|1514904.3.peg.2862"/>
<comment type="subcellular location">
    <subcellularLocation>
        <location evidence="1">Endomembrane system</location>
    </subcellularLocation>
</comment>
<gene>
    <name evidence="6" type="ORF">SU32_04370</name>
</gene>
<evidence type="ECO:0000256" key="1">
    <source>
        <dbReference type="ARBA" id="ARBA00004308"/>
    </source>
</evidence>
<dbReference type="PANTHER" id="PTHR30024">
    <property type="entry name" value="ALIPHATIC SULFONATES-BINDING PROTEIN-RELATED"/>
    <property type="match status" value="1"/>
</dbReference>
<keyword evidence="7" id="KW-1185">Reference proteome</keyword>
<comment type="caution">
    <text evidence="6">The sequence shown here is derived from an EMBL/GenBank/DDBJ whole genome shotgun (WGS) entry which is preliminary data.</text>
</comment>
<evidence type="ECO:0000256" key="3">
    <source>
        <dbReference type="ARBA" id="ARBA00022475"/>
    </source>
</evidence>
<reference evidence="6 7" key="1">
    <citation type="submission" date="2015-01" db="EMBL/GenBank/DDBJ databases">
        <title>Ahrensia donghaiensis sp. nov., a novel dimethylsulphoniopropionate-cleavage bacterium isolated from seawater and emended descriptions of the genus Ahrensia and Ahrensia kielensis.</title>
        <authorList>
            <person name="Liu J."/>
        </authorList>
    </citation>
    <scope>NUCLEOTIDE SEQUENCE [LARGE SCALE GENOMIC DNA]</scope>
    <source>
        <strain evidence="6 7">LZD062</strain>
    </source>
</reference>
<keyword evidence="4" id="KW-0997">Cell inner membrane</keyword>
<dbReference type="AlphaFoldDB" id="A0A0N0E871"/>
<dbReference type="Pfam" id="PF13379">
    <property type="entry name" value="NMT1_2"/>
    <property type="match status" value="1"/>
</dbReference>
<organism evidence="6 7">
    <name type="scientific">Ahrensia marina</name>
    <dbReference type="NCBI Taxonomy" id="1514904"/>
    <lineage>
        <taxon>Bacteria</taxon>
        <taxon>Pseudomonadati</taxon>
        <taxon>Pseudomonadota</taxon>
        <taxon>Alphaproteobacteria</taxon>
        <taxon>Hyphomicrobiales</taxon>
        <taxon>Ahrensiaceae</taxon>
        <taxon>Ahrensia</taxon>
    </lineage>
</organism>
<dbReference type="SUPFAM" id="SSF53850">
    <property type="entry name" value="Periplasmic binding protein-like II"/>
    <property type="match status" value="1"/>
</dbReference>
<dbReference type="GO" id="GO:0012505">
    <property type="term" value="C:endomembrane system"/>
    <property type="evidence" value="ECO:0007669"/>
    <property type="project" value="UniProtKB-SubCell"/>
</dbReference>